<feature type="signal peptide" evidence="9">
    <location>
        <begin position="1"/>
        <end position="20"/>
    </location>
</feature>
<feature type="domain" description="P-type ATPase A" evidence="10">
    <location>
        <begin position="77"/>
        <end position="163"/>
    </location>
</feature>
<dbReference type="GO" id="GO:0043682">
    <property type="term" value="F:P-type divalent copper transporter activity"/>
    <property type="evidence" value="ECO:0007669"/>
    <property type="project" value="TreeGrafter"/>
</dbReference>
<dbReference type="PANTHER" id="PTHR43520">
    <property type="entry name" value="ATP7, ISOFORM B"/>
    <property type="match status" value="1"/>
</dbReference>
<dbReference type="Gene3D" id="3.40.50.1000">
    <property type="entry name" value="HAD superfamily/HAD-like"/>
    <property type="match status" value="2"/>
</dbReference>
<dbReference type="SUPFAM" id="SSF81653">
    <property type="entry name" value="Calcium ATPase, transduction domain A"/>
    <property type="match status" value="1"/>
</dbReference>
<dbReference type="EMBL" id="JAPEUY010000019">
    <property type="protein sequence ID" value="KAJ4363615.1"/>
    <property type="molecule type" value="Genomic_DNA"/>
</dbReference>
<keyword evidence="6 8" id="KW-1133">Transmembrane helix</keyword>
<keyword evidence="3 8" id="KW-0812">Transmembrane</keyword>
<evidence type="ECO:0000256" key="1">
    <source>
        <dbReference type="ARBA" id="ARBA00004127"/>
    </source>
</evidence>
<dbReference type="SUPFAM" id="SSF81660">
    <property type="entry name" value="Metal cation-transporting ATPase, ATP-binding domain N"/>
    <property type="match status" value="1"/>
</dbReference>
<dbReference type="GO" id="GO:0055070">
    <property type="term" value="P:copper ion homeostasis"/>
    <property type="evidence" value="ECO:0007669"/>
    <property type="project" value="TreeGrafter"/>
</dbReference>
<evidence type="ECO:0000313" key="12">
    <source>
        <dbReference type="Proteomes" id="UP001140560"/>
    </source>
</evidence>
<dbReference type="Pfam" id="PF00702">
    <property type="entry name" value="Hydrolase"/>
    <property type="match status" value="1"/>
</dbReference>
<dbReference type="Gene3D" id="3.40.1110.10">
    <property type="entry name" value="Calcium-transporting ATPase, cytoplasmic domain N"/>
    <property type="match status" value="1"/>
</dbReference>
<evidence type="ECO:0000256" key="4">
    <source>
        <dbReference type="ARBA" id="ARBA00022723"/>
    </source>
</evidence>
<evidence type="ECO:0000256" key="8">
    <source>
        <dbReference type="SAM" id="Phobius"/>
    </source>
</evidence>
<feature type="transmembrane region" description="Helical" evidence="8">
    <location>
        <begin position="181"/>
        <end position="200"/>
    </location>
</feature>
<keyword evidence="5" id="KW-1278">Translocase</keyword>
<evidence type="ECO:0000256" key="6">
    <source>
        <dbReference type="ARBA" id="ARBA00022989"/>
    </source>
</evidence>
<dbReference type="GO" id="GO:0005507">
    <property type="term" value="F:copper ion binding"/>
    <property type="evidence" value="ECO:0007669"/>
    <property type="project" value="TreeGrafter"/>
</dbReference>
<dbReference type="Pfam" id="PF00122">
    <property type="entry name" value="E1-E2_ATPase"/>
    <property type="match status" value="1"/>
</dbReference>
<dbReference type="PRINTS" id="PR00119">
    <property type="entry name" value="CATATPASE"/>
</dbReference>
<evidence type="ECO:0000256" key="5">
    <source>
        <dbReference type="ARBA" id="ARBA00022967"/>
    </source>
</evidence>
<dbReference type="GO" id="GO:0005524">
    <property type="term" value="F:ATP binding"/>
    <property type="evidence" value="ECO:0007669"/>
    <property type="project" value="InterPro"/>
</dbReference>
<dbReference type="Gene3D" id="2.70.150.10">
    <property type="entry name" value="Calcium-transporting ATPase, cytoplasmic transduction domain A"/>
    <property type="match status" value="1"/>
</dbReference>
<dbReference type="InterPro" id="IPR023214">
    <property type="entry name" value="HAD_sf"/>
</dbReference>
<dbReference type="NCBIfam" id="TIGR01494">
    <property type="entry name" value="ATPase_P-type"/>
    <property type="match status" value="1"/>
</dbReference>
<dbReference type="PROSITE" id="PS00154">
    <property type="entry name" value="ATPASE_E1_E2"/>
    <property type="match status" value="1"/>
</dbReference>
<proteinExistence type="inferred from homology"/>
<dbReference type="PANTHER" id="PTHR43520:SF8">
    <property type="entry name" value="P-TYPE CU(+) TRANSPORTER"/>
    <property type="match status" value="1"/>
</dbReference>
<dbReference type="AlphaFoldDB" id="A0A9W9CIA8"/>
<name>A0A9W9CIA8_9PLEO</name>
<dbReference type="SUPFAM" id="SSF56784">
    <property type="entry name" value="HAD-like"/>
    <property type="match status" value="1"/>
</dbReference>
<dbReference type="InterPro" id="IPR008250">
    <property type="entry name" value="ATPase_P-typ_transduc_dom_A_sf"/>
</dbReference>
<dbReference type="InterPro" id="IPR036412">
    <property type="entry name" value="HAD-like_sf"/>
</dbReference>
<keyword evidence="7 8" id="KW-0472">Membrane</keyword>
<feature type="chain" id="PRO_5040799867" description="P-type ATPase A domain-containing protein" evidence="9">
    <location>
        <begin position="21"/>
        <end position="537"/>
    </location>
</feature>
<evidence type="ECO:0000313" key="11">
    <source>
        <dbReference type="EMBL" id="KAJ4363615.1"/>
    </source>
</evidence>
<keyword evidence="4" id="KW-0479">Metal-binding</keyword>
<evidence type="ECO:0000256" key="2">
    <source>
        <dbReference type="ARBA" id="ARBA00006024"/>
    </source>
</evidence>
<dbReference type="InterPro" id="IPR023299">
    <property type="entry name" value="ATPase_P-typ_cyto_dom_N"/>
</dbReference>
<dbReference type="InterPro" id="IPR018303">
    <property type="entry name" value="ATPase_P-typ_P_site"/>
</dbReference>
<keyword evidence="9" id="KW-0732">Signal</keyword>
<evidence type="ECO:0000256" key="9">
    <source>
        <dbReference type="SAM" id="SignalP"/>
    </source>
</evidence>
<dbReference type="Proteomes" id="UP001140560">
    <property type="component" value="Unassembled WGS sequence"/>
</dbReference>
<evidence type="ECO:0000259" key="10">
    <source>
        <dbReference type="Pfam" id="PF00122"/>
    </source>
</evidence>
<organism evidence="11 12">
    <name type="scientific">Neocucurbitaria cava</name>
    <dbReference type="NCBI Taxonomy" id="798079"/>
    <lineage>
        <taxon>Eukaryota</taxon>
        <taxon>Fungi</taxon>
        <taxon>Dikarya</taxon>
        <taxon>Ascomycota</taxon>
        <taxon>Pezizomycotina</taxon>
        <taxon>Dothideomycetes</taxon>
        <taxon>Pleosporomycetidae</taxon>
        <taxon>Pleosporales</taxon>
        <taxon>Pleosporineae</taxon>
        <taxon>Cucurbitariaceae</taxon>
        <taxon>Neocucurbitaria</taxon>
    </lineage>
</organism>
<evidence type="ECO:0000256" key="3">
    <source>
        <dbReference type="ARBA" id="ARBA00022692"/>
    </source>
</evidence>
<dbReference type="GO" id="GO:0016020">
    <property type="term" value="C:membrane"/>
    <property type="evidence" value="ECO:0007669"/>
    <property type="project" value="InterPro"/>
</dbReference>
<dbReference type="GO" id="GO:0012505">
    <property type="term" value="C:endomembrane system"/>
    <property type="evidence" value="ECO:0007669"/>
    <property type="project" value="UniProtKB-SubCell"/>
</dbReference>
<dbReference type="GO" id="GO:0016887">
    <property type="term" value="F:ATP hydrolysis activity"/>
    <property type="evidence" value="ECO:0007669"/>
    <property type="project" value="InterPro"/>
</dbReference>
<dbReference type="OrthoDB" id="432719at2759"/>
<comment type="similarity">
    <text evidence="2">Belongs to the cation transport ATPase (P-type) (TC 3.A.3) family. Type IB subfamily.</text>
</comment>
<dbReference type="InterPro" id="IPR059000">
    <property type="entry name" value="ATPase_P-type_domA"/>
</dbReference>
<reference evidence="11" key="1">
    <citation type="submission" date="2022-10" db="EMBL/GenBank/DDBJ databases">
        <title>Tapping the CABI collections for fungal endophytes: first genome assemblies for Collariella, Neodidymelliopsis, Ascochyta clinopodiicola, Didymella pomorum, Didymosphaeria variabile, Neocosmospora piperis and Neocucurbitaria cava.</title>
        <authorList>
            <person name="Hill R."/>
        </authorList>
    </citation>
    <scope>NUCLEOTIDE SEQUENCE</scope>
    <source>
        <strain evidence="11">IMI 356814</strain>
    </source>
</reference>
<protein>
    <recommendedName>
        <fullName evidence="10">P-type ATPase A domain-containing protein</fullName>
    </recommendedName>
</protein>
<keyword evidence="12" id="KW-1185">Reference proteome</keyword>
<dbReference type="InterPro" id="IPR001757">
    <property type="entry name" value="P_typ_ATPase"/>
</dbReference>
<gene>
    <name evidence="11" type="ORF">N0V83_009911</name>
</gene>
<feature type="transmembrane region" description="Helical" evidence="8">
    <location>
        <begin position="510"/>
        <end position="528"/>
    </location>
</feature>
<evidence type="ECO:0000256" key="7">
    <source>
        <dbReference type="ARBA" id="ARBA00023136"/>
    </source>
</evidence>
<accession>A0A9W9CIA8</accession>
<comment type="subcellular location">
    <subcellularLocation>
        <location evidence="1">Endomembrane system</location>
        <topology evidence="1">Multi-pass membrane protein</topology>
    </subcellularLocation>
</comment>
<comment type="caution">
    <text evidence="11">The sequence shown here is derived from an EMBL/GenBank/DDBJ whole genome shotgun (WGS) entry which is preliminary data.</text>
</comment>
<sequence>MDTLLSMSLLLGLFLTTLQSFVQVTPGARYYASSGSFLTVVILAGKYLEAVLRKEGNSNLAALYELQAEKETYRFSQSNVAVPGSLLKKGDDIMIQPHDTIPCDSYILRGSSAINESTITGESLPVVKGVGDFLLAGTKIFSRQLRVIVCQDQSESSLAKVIEGISTASEQKSVGTEPLDAVMRVFVSTIIFLAAVVFTLKMHQSRHMGLAACFTVACERATTVLAAACPCGIGLATPSAAMAGVDAAYAQGVLLSGGIRTMEHLQAATHVVMDKTGTLTEGRLNVISCHFDEELRLNRTICYRLLAAAEVEEARVHPVAKAIFKWALSNTQQIEQSEAISMVPKTRNLTQVLGKGVQCEVNAYLDEWILVHKTVDTTDQDTLRHEAPSVVNGLLKEGLQITMLTGDTAMEAERISSALNIPVLGSRALPDDKMRYVKDLQQQGHNVVMVGDGINDSLAQAAADVGVCISLTQGCFSGAGNVVIVSGNLQSVTSLFSISKRVVAQAKLNIRWALVYNLMAISIAMGLFENWGVRITA</sequence>